<dbReference type="GeneID" id="28889126"/>
<feature type="region of interest" description="Disordered" evidence="1">
    <location>
        <begin position="120"/>
        <end position="140"/>
    </location>
</feature>
<accession>A0A179GRU2</accession>
<dbReference type="AlphaFoldDB" id="A0A179GRU2"/>
<dbReference type="EMBL" id="LSBH01000004">
    <property type="protein sequence ID" value="OAQ80060.1"/>
    <property type="molecule type" value="Genomic_DNA"/>
</dbReference>
<dbReference type="KEGG" id="plj:28889126"/>
<sequence>MAPRGNEDRDAARSPDNTDQSARYSQGGGYSMGFTTGHVSEDDLIDPAMATDNTDLHSLDTTSLTTNDAASAGELDNGAGEMTKYLAGDDMFDDSAAFSTPKTVRFADALETVIPASPDYCSSSTSAGPSPPGSDESFLRVEGCTAGSDNGGEWRMSNSMMVAYNAMLGGETVTDPDSADQAVTAVAASMDEANIVDNHMLSAAVDAEMPNNDGPGTQDVFTVPRPEYGHIAPPADAASNKDNDPGLPEHIVRGIKRQAHLGGKHDIDELYDVSDGEDDVADGRISPCTFRLWADGAADESERATGPGDRVAVQNHDETDESDLNSGIAKAGSDPDARQRADAAEEAKAWPTPRYVGNSDCERWLQGVEPASGTKHYPGKADAEEERLRNAAHAYAMVPITEEEIRAALAHPDAPSSLDGIAVEDIFEELNERHQRLQVAGKALTDALASQWAYAQRINRRAPHVQLAAFAAATVEFRAQRGQDAARLRRRGVYRYVEARLRGVEARAEELEGQAAKLWAEVTDMMRVDRNLTQAVVDMARAVGITELNGDIDALCERVIQLGRE</sequence>
<dbReference type="Proteomes" id="UP000078340">
    <property type="component" value="Unassembled WGS sequence"/>
</dbReference>
<feature type="compositionally biased region" description="Basic and acidic residues" evidence="1">
    <location>
        <begin position="333"/>
        <end position="348"/>
    </location>
</feature>
<feature type="region of interest" description="Disordered" evidence="1">
    <location>
        <begin position="1"/>
        <end position="61"/>
    </location>
</feature>
<evidence type="ECO:0000313" key="3">
    <source>
        <dbReference type="EMBL" id="OAQ88537.1"/>
    </source>
</evidence>
<feature type="compositionally biased region" description="Basic and acidic residues" evidence="1">
    <location>
        <begin position="1"/>
        <end position="13"/>
    </location>
</feature>
<dbReference type="EMBL" id="LSBI01000006">
    <property type="protein sequence ID" value="OAQ88537.1"/>
    <property type="molecule type" value="Genomic_DNA"/>
</dbReference>
<gene>
    <name evidence="2" type="ORF">VFPBJ_05645</name>
    <name evidence="3" type="ORF">VFPFJ_07002</name>
</gene>
<proteinExistence type="predicted"/>
<feature type="region of interest" description="Disordered" evidence="1">
    <location>
        <begin position="298"/>
        <end position="348"/>
    </location>
</feature>
<evidence type="ECO:0000256" key="1">
    <source>
        <dbReference type="SAM" id="MobiDB-lite"/>
    </source>
</evidence>
<protein>
    <submittedName>
        <fullName evidence="2">Uncharacterized protein</fullName>
    </submittedName>
</protein>
<evidence type="ECO:0000313" key="4">
    <source>
        <dbReference type="Proteomes" id="UP000078240"/>
    </source>
</evidence>
<name>A0A179GRU2_PURLI</name>
<comment type="caution">
    <text evidence="2">The sequence shown here is derived from an EMBL/GenBank/DDBJ whole genome shotgun (WGS) entry which is preliminary data.</text>
</comment>
<reference evidence="2 4" key="1">
    <citation type="submission" date="2016-01" db="EMBL/GenBank/DDBJ databases">
        <title>Biosynthesis of antibiotic leucinostatins and their inhibition on Phytophthora in bio-control Purpureocillium lilacinum.</title>
        <authorList>
            <person name="Wang G."/>
            <person name="Liu Z."/>
            <person name="Lin R."/>
            <person name="Li E."/>
            <person name="Mao Z."/>
            <person name="Ling J."/>
            <person name="Yin W."/>
            <person name="Xie B."/>
        </authorList>
    </citation>
    <scope>NUCLEOTIDE SEQUENCE [LARGE SCALE GENOMIC DNA]</scope>
    <source>
        <strain evidence="2">PLBJ-1</strain>
        <strain evidence="3">PLFJ-1</strain>
    </source>
</reference>
<organism evidence="2 4">
    <name type="scientific">Purpureocillium lilacinum</name>
    <name type="common">Paecilomyces lilacinus</name>
    <dbReference type="NCBI Taxonomy" id="33203"/>
    <lineage>
        <taxon>Eukaryota</taxon>
        <taxon>Fungi</taxon>
        <taxon>Dikarya</taxon>
        <taxon>Ascomycota</taxon>
        <taxon>Pezizomycotina</taxon>
        <taxon>Sordariomycetes</taxon>
        <taxon>Hypocreomycetidae</taxon>
        <taxon>Hypocreales</taxon>
        <taxon>Ophiocordycipitaceae</taxon>
        <taxon>Purpureocillium</taxon>
    </lineage>
</organism>
<evidence type="ECO:0000313" key="2">
    <source>
        <dbReference type="EMBL" id="OAQ80060.1"/>
    </source>
</evidence>
<feature type="compositionally biased region" description="Polar residues" evidence="1">
    <location>
        <begin position="15"/>
        <end position="24"/>
    </location>
</feature>
<dbReference type="Proteomes" id="UP000078240">
    <property type="component" value="Unassembled WGS sequence"/>
</dbReference>